<organism evidence="4 5">
    <name type="scientific">Herrania umbratica</name>
    <dbReference type="NCBI Taxonomy" id="108875"/>
    <lineage>
        <taxon>Eukaryota</taxon>
        <taxon>Viridiplantae</taxon>
        <taxon>Streptophyta</taxon>
        <taxon>Embryophyta</taxon>
        <taxon>Tracheophyta</taxon>
        <taxon>Spermatophyta</taxon>
        <taxon>Magnoliopsida</taxon>
        <taxon>eudicotyledons</taxon>
        <taxon>Gunneridae</taxon>
        <taxon>Pentapetalae</taxon>
        <taxon>rosids</taxon>
        <taxon>malvids</taxon>
        <taxon>Malvales</taxon>
        <taxon>Malvaceae</taxon>
        <taxon>Byttnerioideae</taxon>
        <taxon>Herrania</taxon>
    </lineage>
</organism>
<dbReference type="InterPro" id="IPR007527">
    <property type="entry name" value="Znf_SWIM"/>
</dbReference>
<dbReference type="PANTHER" id="PTHR31973">
    <property type="entry name" value="POLYPROTEIN, PUTATIVE-RELATED"/>
    <property type="match status" value="1"/>
</dbReference>
<feature type="domain" description="SWIM-type" evidence="3">
    <location>
        <begin position="175"/>
        <end position="216"/>
    </location>
</feature>
<dbReference type="OrthoDB" id="1938144at2759"/>
<dbReference type="AlphaFoldDB" id="A0A6J1APQ7"/>
<dbReference type="SUPFAM" id="SSF57756">
    <property type="entry name" value="Retrovirus zinc finger-like domains"/>
    <property type="match status" value="1"/>
</dbReference>
<feature type="compositionally biased region" description="Low complexity" evidence="2">
    <location>
        <begin position="310"/>
        <end position="322"/>
    </location>
</feature>
<reference evidence="5" key="1">
    <citation type="submission" date="2025-08" db="UniProtKB">
        <authorList>
            <consortium name="RefSeq"/>
        </authorList>
    </citation>
    <scope>IDENTIFICATION</scope>
    <source>
        <tissue evidence="5">Leaf</tissue>
    </source>
</reference>
<evidence type="ECO:0000313" key="4">
    <source>
        <dbReference type="Proteomes" id="UP000504621"/>
    </source>
</evidence>
<dbReference type="GO" id="GO:0003676">
    <property type="term" value="F:nucleic acid binding"/>
    <property type="evidence" value="ECO:0007669"/>
    <property type="project" value="InterPro"/>
</dbReference>
<evidence type="ECO:0000259" key="3">
    <source>
        <dbReference type="PROSITE" id="PS50966"/>
    </source>
</evidence>
<dbReference type="RefSeq" id="XP_021288860.1">
    <property type="nucleotide sequence ID" value="XM_021433185.1"/>
</dbReference>
<keyword evidence="4" id="KW-1185">Reference proteome</keyword>
<sequence length="369" mass="42837">MFIFYQHIGIKNTVEKMYKDAHHGLCHYHLGKNIKNMFKREDVGVIFTVAANCYRLVDFNRHMNQLKQVCKPIYDLLMRLGPKRWARARSPVRQYKLITSNIAKYINSCLRHARKMPITVLIECIRDMFQHWFHDRHNEALNLTMPFSFWAIDLLNKRFNEACHFFVQPINRMEFQVIGGTKDAVINLCTKACSCNEFQSDLLPCTHAMPTISKCKHAAIEFCSNYYFTRSWVDGYAVPIRSVGHPSKWDIPHDVKQIVVLLPTWQGQAGRPRRKRILSIGEGSRRHKCSQCKSYGHNRQNYPMPFAGLSTNTETSSTQSTARQRRRPKACSICRQPGHTRNHCPMRTTNFRNVIGVVPKDSGLSNVSY</sequence>
<dbReference type="PANTHER" id="PTHR31973:SF195">
    <property type="entry name" value="MUDR FAMILY TRANSPOSASE"/>
    <property type="match status" value="1"/>
</dbReference>
<keyword evidence="1" id="KW-0863">Zinc-finger</keyword>
<proteinExistence type="predicted"/>
<keyword evidence="1" id="KW-0862">Zinc</keyword>
<dbReference type="InterPro" id="IPR036875">
    <property type="entry name" value="Znf_CCHC_sf"/>
</dbReference>
<evidence type="ECO:0000256" key="2">
    <source>
        <dbReference type="SAM" id="MobiDB-lite"/>
    </source>
</evidence>
<keyword evidence="1" id="KW-0479">Metal-binding</keyword>
<gene>
    <name evidence="5" type="primary">LOC110420034</name>
</gene>
<feature type="region of interest" description="Disordered" evidence="2">
    <location>
        <begin position="310"/>
        <end position="330"/>
    </location>
</feature>
<evidence type="ECO:0000313" key="5">
    <source>
        <dbReference type="RefSeq" id="XP_021288860.1"/>
    </source>
</evidence>
<dbReference type="GeneID" id="110420034"/>
<dbReference type="GO" id="GO:0008270">
    <property type="term" value="F:zinc ion binding"/>
    <property type="evidence" value="ECO:0007669"/>
    <property type="project" value="UniProtKB-KW"/>
</dbReference>
<evidence type="ECO:0000256" key="1">
    <source>
        <dbReference type="PROSITE-ProRule" id="PRU00325"/>
    </source>
</evidence>
<accession>A0A6J1APQ7</accession>
<name>A0A6J1APQ7_9ROSI</name>
<dbReference type="Proteomes" id="UP000504621">
    <property type="component" value="Unplaced"/>
</dbReference>
<protein>
    <submittedName>
        <fullName evidence="5">Uncharacterized protein LOC110420034</fullName>
    </submittedName>
</protein>
<dbReference type="Gene3D" id="4.10.60.10">
    <property type="entry name" value="Zinc finger, CCHC-type"/>
    <property type="match status" value="1"/>
</dbReference>
<dbReference type="PROSITE" id="PS50966">
    <property type="entry name" value="ZF_SWIM"/>
    <property type="match status" value="1"/>
</dbReference>